<evidence type="ECO:0000256" key="2">
    <source>
        <dbReference type="SAM" id="SignalP"/>
    </source>
</evidence>
<accession>A0ABW4QWS4</accession>
<comment type="caution">
    <text evidence="3">The sequence shown here is derived from an EMBL/GenBank/DDBJ whole genome shotgun (WGS) entry which is preliminary data.</text>
</comment>
<keyword evidence="2" id="KW-0732">Signal</keyword>
<sequence length="324" mass="33657">MAMRFLLLLGGLLVAGSAWAQQPALPGAPQVPASPPTPAPGSVKTAELPVTSVTGRHEVIGQIYSVETAGGTLFNGTLRAATEEELTFETKELGVVTVQRANLRQLSSLTPEQARRGFDYVGNGTRMFIAPTARNLHRGEGEIKVIDIFLTGIDYGITDNVSVGLLVPIIPVVGIPFVAVTPKVSVPLSDKFHVGAGVLYGFATGIDGGSGSGGVGYGLATYGSADTNLTFGLGYGIGSDGIGGSPVGVIGANVRVSRLFSLVNETYLASFDSNSGFGGLAGVRYASPRFSGSLGMLYFTSRNNGGIYPAYLDVAYRFGKVKLR</sequence>
<reference evidence="4" key="1">
    <citation type="journal article" date="2019" name="Int. J. Syst. Evol. Microbiol.">
        <title>The Global Catalogue of Microorganisms (GCM) 10K type strain sequencing project: providing services to taxonomists for standard genome sequencing and annotation.</title>
        <authorList>
            <consortium name="The Broad Institute Genomics Platform"/>
            <consortium name="The Broad Institute Genome Sequencing Center for Infectious Disease"/>
            <person name="Wu L."/>
            <person name="Ma J."/>
        </authorList>
    </citation>
    <scope>NUCLEOTIDE SEQUENCE [LARGE SCALE GENOMIC DNA]</scope>
    <source>
        <strain evidence="4">CGMCC 1.15795</strain>
    </source>
</reference>
<keyword evidence="4" id="KW-1185">Reference proteome</keyword>
<evidence type="ECO:0000313" key="3">
    <source>
        <dbReference type="EMBL" id="MFD1873912.1"/>
    </source>
</evidence>
<feature type="signal peptide" evidence="2">
    <location>
        <begin position="1"/>
        <end position="20"/>
    </location>
</feature>
<feature type="chain" id="PRO_5045458321" description="Outer membrane protein beta-barrel domain-containing protein" evidence="2">
    <location>
        <begin position="21"/>
        <end position="324"/>
    </location>
</feature>
<gene>
    <name evidence="3" type="ORF">ACFSDX_15815</name>
</gene>
<proteinExistence type="predicted"/>
<evidence type="ECO:0008006" key="5">
    <source>
        <dbReference type="Google" id="ProtNLM"/>
    </source>
</evidence>
<organism evidence="3 4">
    <name type="scientific">Hymenobacter bucti</name>
    <dbReference type="NCBI Taxonomy" id="1844114"/>
    <lineage>
        <taxon>Bacteria</taxon>
        <taxon>Pseudomonadati</taxon>
        <taxon>Bacteroidota</taxon>
        <taxon>Cytophagia</taxon>
        <taxon>Cytophagales</taxon>
        <taxon>Hymenobacteraceae</taxon>
        <taxon>Hymenobacter</taxon>
    </lineage>
</organism>
<feature type="region of interest" description="Disordered" evidence="1">
    <location>
        <begin position="24"/>
        <end position="43"/>
    </location>
</feature>
<evidence type="ECO:0000313" key="4">
    <source>
        <dbReference type="Proteomes" id="UP001597197"/>
    </source>
</evidence>
<protein>
    <recommendedName>
        <fullName evidence="5">Outer membrane protein beta-barrel domain-containing protein</fullName>
    </recommendedName>
</protein>
<dbReference type="Proteomes" id="UP001597197">
    <property type="component" value="Unassembled WGS sequence"/>
</dbReference>
<dbReference type="EMBL" id="JBHUFD010000005">
    <property type="protein sequence ID" value="MFD1873912.1"/>
    <property type="molecule type" value="Genomic_DNA"/>
</dbReference>
<name>A0ABW4QWS4_9BACT</name>
<evidence type="ECO:0000256" key="1">
    <source>
        <dbReference type="SAM" id="MobiDB-lite"/>
    </source>
</evidence>